<evidence type="ECO:0000256" key="1">
    <source>
        <dbReference type="SAM" id="SignalP"/>
    </source>
</evidence>
<dbReference type="EMBL" id="CP111025">
    <property type="protein sequence ID" value="WAR26004.1"/>
    <property type="molecule type" value="Genomic_DNA"/>
</dbReference>
<organism evidence="2 3">
    <name type="scientific">Mya arenaria</name>
    <name type="common">Soft-shell clam</name>
    <dbReference type="NCBI Taxonomy" id="6604"/>
    <lineage>
        <taxon>Eukaryota</taxon>
        <taxon>Metazoa</taxon>
        <taxon>Spiralia</taxon>
        <taxon>Lophotrochozoa</taxon>
        <taxon>Mollusca</taxon>
        <taxon>Bivalvia</taxon>
        <taxon>Autobranchia</taxon>
        <taxon>Heteroconchia</taxon>
        <taxon>Euheterodonta</taxon>
        <taxon>Imparidentia</taxon>
        <taxon>Neoheterodontei</taxon>
        <taxon>Myida</taxon>
        <taxon>Myoidea</taxon>
        <taxon>Myidae</taxon>
        <taxon>Mya</taxon>
    </lineage>
</organism>
<keyword evidence="3" id="KW-1185">Reference proteome</keyword>
<dbReference type="Proteomes" id="UP001164746">
    <property type="component" value="Chromosome 14"/>
</dbReference>
<feature type="signal peptide" evidence="1">
    <location>
        <begin position="1"/>
        <end position="31"/>
    </location>
</feature>
<reference evidence="2" key="1">
    <citation type="submission" date="2022-11" db="EMBL/GenBank/DDBJ databases">
        <title>Centuries of genome instability and evolution in soft-shell clam transmissible cancer (bioRxiv).</title>
        <authorList>
            <person name="Hart S.F.M."/>
            <person name="Yonemitsu M.A."/>
            <person name="Giersch R.M."/>
            <person name="Beal B.F."/>
            <person name="Arriagada G."/>
            <person name="Davis B.W."/>
            <person name="Ostrander E.A."/>
            <person name="Goff S.P."/>
            <person name="Metzger M.J."/>
        </authorList>
    </citation>
    <scope>NUCLEOTIDE SEQUENCE</scope>
    <source>
        <strain evidence="2">MELC-2E11</strain>
        <tissue evidence="2">Siphon/mantle</tissue>
    </source>
</reference>
<protein>
    <submittedName>
        <fullName evidence="2">Uncharacterized protein</fullName>
    </submittedName>
</protein>
<gene>
    <name evidence="2" type="ORF">MAR_011708</name>
</gene>
<sequence length="228" mass="26288">MSCGSFKRCSFLLSFWTWCKILFLNIWSCFKNIECCQRKHISNIQLYYEKGSDLTFRKNFVRKFTAVNFIDCRTQTLINAPEPLVVLCSFQTRIEDTCNAAMEGLQDCQSVVLVVFRRITGSVTKESIVSDLYIHPGVKETIYVGFDKNNIYFSPMDIKTLKTFLENNSDEKLLSIQNNGKDVRVWYRSNNFDGLDPNFGVNFTDKGVNALIEEKAFPEEAEVALLKE</sequence>
<feature type="chain" id="PRO_5045347232" evidence="1">
    <location>
        <begin position="32"/>
        <end position="228"/>
    </location>
</feature>
<evidence type="ECO:0000313" key="3">
    <source>
        <dbReference type="Proteomes" id="UP001164746"/>
    </source>
</evidence>
<evidence type="ECO:0000313" key="2">
    <source>
        <dbReference type="EMBL" id="WAR26004.1"/>
    </source>
</evidence>
<proteinExistence type="predicted"/>
<keyword evidence="1" id="KW-0732">Signal</keyword>
<accession>A0ABY7FXX2</accession>
<name>A0ABY7FXX2_MYAAR</name>